<protein>
    <recommendedName>
        <fullName evidence="1">Sugar 3,4-ketoisomerase QdtA cupin domain-containing protein</fullName>
    </recommendedName>
</protein>
<comment type="caution">
    <text evidence="2">The sequence shown here is derived from an EMBL/GenBank/DDBJ whole genome shotgun (WGS) entry which is preliminary data.</text>
</comment>
<feature type="domain" description="Sugar 3,4-ketoisomerase QdtA cupin" evidence="1">
    <location>
        <begin position="8"/>
        <end position="129"/>
    </location>
</feature>
<organism evidence="2 3">
    <name type="scientific">Candidatus Giovannonibacteria bacterium RIFCSPLOWO2_01_FULL_46_32</name>
    <dbReference type="NCBI Taxonomy" id="1798353"/>
    <lineage>
        <taxon>Bacteria</taxon>
        <taxon>Candidatus Giovannoniibacteriota</taxon>
    </lineage>
</organism>
<evidence type="ECO:0000313" key="2">
    <source>
        <dbReference type="EMBL" id="OGF87064.1"/>
    </source>
</evidence>
<evidence type="ECO:0000259" key="1">
    <source>
        <dbReference type="Pfam" id="PF05523"/>
    </source>
</evidence>
<reference evidence="2 3" key="1">
    <citation type="journal article" date="2016" name="Nat. Commun.">
        <title>Thousands of microbial genomes shed light on interconnected biogeochemical processes in an aquifer system.</title>
        <authorList>
            <person name="Anantharaman K."/>
            <person name="Brown C.T."/>
            <person name="Hug L.A."/>
            <person name="Sharon I."/>
            <person name="Castelle C.J."/>
            <person name="Probst A.J."/>
            <person name="Thomas B.C."/>
            <person name="Singh A."/>
            <person name="Wilkins M.J."/>
            <person name="Karaoz U."/>
            <person name="Brodie E.L."/>
            <person name="Williams K.H."/>
            <person name="Hubbard S.S."/>
            <person name="Banfield J.F."/>
        </authorList>
    </citation>
    <scope>NUCLEOTIDE SEQUENCE [LARGE SCALE GENOMIC DNA]</scope>
</reference>
<dbReference type="SUPFAM" id="SSF51182">
    <property type="entry name" value="RmlC-like cupins"/>
    <property type="match status" value="1"/>
</dbReference>
<dbReference type="AlphaFoldDB" id="A0A1F5XGK2"/>
<gene>
    <name evidence="2" type="ORF">A3B19_01375</name>
</gene>
<dbReference type="EMBL" id="MFIF01000009">
    <property type="protein sequence ID" value="OGF87064.1"/>
    <property type="molecule type" value="Genomic_DNA"/>
</dbReference>
<dbReference type="InterPro" id="IPR011051">
    <property type="entry name" value="RmlC_Cupin_sf"/>
</dbReference>
<name>A0A1F5XGK2_9BACT</name>
<proteinExistence type="predicted"/>
<evidence type="ECO:0000313" key="3">
    <source>
        <dbReference type="Proteomes" id="UP000177346"/>
    </source>
</evidence>
<dbReference type="Pfam" id="PF05523">
    <property type="entry name" value="FdtA"/>
    <property type="match status" value="1"/>
</dbReference>
<dbReference type="Gene3D" id="2.60.120.10">
    <property type="entry name" value="Jelly Rolls"/>
    <property type="match status" value="1"/>
</dbReference>
<sequence>MTKWAVVKFLEFVDQKRGGVLVASEVIRDTNGAFEAARRVYYIVNNTGDAIKRGGHYHPHGGKQEIWLVPVGRVTTNLHSAKECQEVVLDSRDRALFIPGDVWHDARLDPGTVLICIASTNYNPAESISSLPSCACKKL</sequence>
<accession>A0A1F5XGK2</accession>
<dbReference type="Proteomes" id="UP000177346">
    <property type="component" value="Unassembled WGS sequence"/>
</dbReference>
<dbReference type="InterPro" id="IPR008894">
    <property type="entry name" value="QdtA_cupin_dom"/>
</dbReference>
<dbReference type="InterPro" id="IPR014710">
    <property type="entry name" value="RmlC-like_jellyroll"/>
</dbReference>